<dbReference type="Proteomes" id="UP000536179">
    <property type="component" value="Unassembled WGS sequence"/>
</dbReference>
<sequence length="433" mass="48532">MNSHFSESQEHAVQLSGRRIVVTCHAWYDDLIGGSFRLASEFAIHLSEQGHQVTYVCSQPTADSTLPEREQFRGVDVARYRPPVRGGSGLARMREHLRQTRKLVERLNSETPLDAISGHSPLQGLGAAQAVRTRNAATKNNQYVYINYTVHSPFDDELLSNAGEGGSGIRHRIAATIARRIDRKNVLLADRVQTASQYTQKRFTDKFGRMMASRGIVAPGWVDAERFLPVEDRRALRGKLGDDWDCDAPVFFTLRRLQQRMGLDTLIDACATLHQQGHRFRMLIGGGGPLRNSLQDRIDRNGLRSTIRLLGRLDEPVLPNVYAAADCFVLPTRALECFGLIVLEALACNTPVIGSDVAAIPELVNQQGEQWLFPPDDVEALADRMRKFLTGALAPDQDLRRIAMQYDRQRILRQWERLLLSPESQKTGQANAS</sequence>
<protein>
    <submittedName>
        <fullName evidence="3">Glycosyltransferase involved in cell wall biosynthesis</fullName>
    </submittedName>
</protein>
<feature type="domain" description="Glycosyl transferase family 1" evidence="1">
    <location>
        <begin position="247"/>
        <end position="392"/>
    </location>
</feature>
<organism evidence="3 4">
    <name type="scientific">Aporhodopirellula rubra</name>
    <dbReference type="NCBI Taxonomy" id="980271"/>
    <lineage>
        <taxon>Bacteria</taxon>
        <taxon>Pseudomonadati</taxon>
        <taxon>Planctomycetota</taxon>
        <taxon>Planctomycetia</taxon>
        <taxon>Pirellulales</taxon>
        <taxon>Pirellulaceae</taxon>
        <taxon>Aporhodopirellula</taxon>
    </lineage>
</organism>
<dbReference type="PANTHER" id="PTHR45947:SF3">
    <property type="entry name" value="SULFOQUINOVOSYL TRANSFERASE SQD2"/>
    <property type="match status" value="1"/>
</dbReference>
<accession>A0A7W5DXE8</accession>
<feature type="domain" description="Glycosyltransferase subfamily 4-like N-terminal" evidence="2">
    <location>
        <begin position="32"/>
        <end position="226"/>
    </location>
</feature>
<dbReference type="GO" id="GO:0016757">
    <property type="term" value="F:glycosyltransferase activity"/>
    <property type="evidence" value="ECO:0007669"/>
    <property type="project" value="InterPro"/>
</dbReference>
<proteinExistence type="predicted"/>
<dbReference type="EMBL" id="JACHXU010000006">
    <property type="protein sequence ID" value="MBB3206298.1"/>
    <property type="molecule type" value="Genomic_DNA"/>
</dbReference>
<dbReference type="RefSeq" id="WP_221225005.1">
    <property type="nucleotide sequence ID" value="NZ_JACHXU010000006.1"/>
</dbReference>
<evidence type="ECO:0000313" key="3">
    <source>
        <dbReference type="EMBL" id="MBB3206298.1"/>
    </source>
</evidence>
<name>A0A7W5DXE8_9BACT</name>
<reference evidence="3 4" key="1">
    <citation type="submission" date="2020-08" db="EMBL/GenBank/DDBJ databases">
        <title>Genomic Encyclopedia of Type Strains, Phase III (KMG-III): the genomes of soil and plant-associated and newly described type strains.</title>
        <authorList>
            <person name="Whitman W."/>
        </authorList>
    </citation>
    <scope>NUCLEOTIDE SEQUENCE [LARGE SCALE GENOMIC DNA]</scope>
    <source>
        <strain evidence="3 4">CECT 8075</strain>
    </source>
</reference>
<keyword evidence="3" id="KW-0808">Transferase</keyword>
<keyword evidence="4" id="KW-1185">Reference proteome</keyword>
<dbReference type="InterPro" id="IPR001296">
    <property type="entry name" value="Glyco_trans_1"/>
</dbReference>
<dbReference type="Pfam" id="PF13439">
    <property type="entry name" value="Glyco_transf_4"/>
    <property type="match status" value="1"/>
</dbReference>
<dbReference type="Gene3D" id="3.40.50.2000">
    <property type="entry name" value="Glycogen Phosphorylase B"/>
    <property type="match status" value="2"/>
</dbReference>
<dbReference type="InterPro" id="IPR050194">
    <property type="entry name" value="Glycosyltransferase_grp1"/>
</dbReference>
<evidence type="ECO:0000259" key="1">
    <source>
        <dbReference type="Pfam" id="PF00534"/>
    </source>
</evidence>
<dbReference type="CDD" id="cd03801">
    <property type="entry name" value="GT4_PimA-like"/>
    <property type="match status" value="1"/>
</dbReference>
<evidence type="ECO:0000313" key="4">
    <source>
        <dbReference type="Proteomes" id="UP000536179"/>
    </source>
</evidence>
<comment type="caution">
    <text evidence="3">The sequence shown here is derived from an EMBL/GenBank/DDBJ whole genome shotgun (WGS) entry which is preliminary data.</text>
</comment>
<dbReference type="Pfam" id="PF00534">
    <property type="entry name" value="Glycos_transf_1"/>
    <property type="match status" value="1"/>
</dbReference>
<dbReference type="InterPro" id="IPR028098">
    <property type="entry name" value="Glyco_trans_4-like_N"/>
</dbReference>
<dbReference type="SUPFAM" id="SSF53756">
    <property type="entry name" value="UDP-Glycosyltransferase/glycogen phosphorylase"/>
    <property type="match status" value="1"/>
</dbReference>
<dbReference type="AlphaFoldDB" id="A0A7W5DXE8"/>
<gene>
    <name evidence="3" type="ORF">FHS27_002107</name>
</gene>
<evidence type="ECO:0000259" key="2">
    <source>
        <dbReference type="Pfam" id="PF13439"/>
    </source>
</evidence>
<dbReference type="PANTHER" id="PTHR45947">
    <property type="entry name" value="SULFOQUINOVOSYL TRANSFERASE SQD2"/>
    <property type="match status" value="1"/>
</dbReference>